<accession>A0A6G4A5X1</accession>
<keyword evidence="1" id="KW-0472">Membrane</keyword>
<name>A0A6G4A5X1_9BACL</name>
<protein>
    <submittedName>
        <fullName evidence="3">DUF2167 domain-containing protein</fullName>
    </submittedName>
</protein>
<organism evidence="3">
    <name type="scientific">Paenibacillus sp. SYP-B3998</name>
    <dbReference type="NCBI Taxonomy" id="2678564"/>
    <lineage>
        <taxon>Bacteria</taxon>
        <taxon>Bacillati</taxon>
        <taxon>Bacillota</taxon>
        <taxon>Bacilli</taxon>
        <taxon>Bacillales</taxon>
        <taxon>Paenibacillaceae</taxon>
        <taxon>Paenibacillus</taxon>
    </lineage>
</organism>
<keyword evidence="2" id="KW-0732">Signal</keyword>
<evidence type="ECO:0000313" key="3">
    <source>
        <dbReference type="EMBL" id="NEW09795.1"/>
    </source>
</evidence>
<feature type="chain" id="PRO_5026347682" evidence="2">
    <location>
        <begin position="25"/>
        <end position="294"/>
    </location>
</feature>
<dbReference type="AlphaFoldDB" id="A0A6G4A5X1"/>
<dbReference type="EMBL" id="JAAIKC010000024">
    <property type="protein sequence ID" value="NEW09795.1"/>
    <property type="molecule type" value="Genomic_DNA"/>
</dbReference>
<feature type="transmembrane region" description="Helical" evidence="1">
    <location>
        <begin position="246"/>
        <end position="272"/>
    </location>
</feature>
<keyword evidence="1" id="KW-0812">Transmembrane</keyword>
<dbReference type="InterPro" id="IPR018682">
    <property type="entry name" value="DUF2167_membr"/>
</dbReference>
<evidence type="ECO:0000256" key="1">
    <source>
        <dbReference type="SAM" id="Phobius"/>
    </source>
</evidence>
<proteinExistence type="predicted"/>
<evidence type="ECO:0000256" key="2">
    <source>
        <dbReference type="SAM" id="SignalP"/>
    </source>
</evidence>
<sequence length="294" mass="33078">MRLKKHWIHLSLVLCLLGGSTVSAEQNYNWIEGGTKVSLKQVATVDLDPSLVFLDAENTMKMSRDNNQKPRGNELGSIFSADEKEQWSVIFRYEDTGYIKDADKEKIDPKAILKSYKEGTEEANKERTEGTRIHVTGWDVEPFYDKATHNLTWSMLAEYDDKEQLVNYNVRMLTREGYISAILISDPKNRETDKKQLIEKILPKLTVNAGEKYEEFNASTDKVSQYGLTGLILGGAGLVIAKKVGLIATLLLVGKKFGLVILVALGALGTFIKKLFSRKKRAEADERSAEQENL</sequence>
<feature type="signal peptide" evidence="2">
    <location>
        <begin position="1"/>
        <end position="24"/>
    </location>
</feature>
<dbReference type="Pfam" id="PF09935">
    <property type="entry name" value="DUF2167"/>
    <property type="match status" value="1"/>
</dbReference>
<comment type="caution">
    <text evidence="3">The sequence shown here is derived from an EMBL/GenBank/DDBJ whole genome shotgun (WGS) entry which is preliminary data.</text>
</comment>
<gene>
    <name evidence="3" type="ORF">GK047_28145</name>
</gene>
<reference evidence="3" key="1">
    <citation type="submission" date="2020-02" db="EMBL/GenBank/DDBJ databases">
        <authorList>
            <person name="Shen X.-R."/>
            <person name="Zhang Y.-X."/>
        </authorList>
    </citation>
    <scope>NUCLEOTIDE SEQUENCE</scope>
    <source>
        <strain evidence="3">SYP-B3998</strain>
    </source>
</reference>
<keyword evidence="1" id="KW-1133">Transmembrane helix</keyword>